<dbReference type="InterPro" id="IPR044588">
    <property type="entry name" value="EREX-like"/>
</dbReference>
<evidence type="ECO:0000313" key="4">
    <source>
        <dbReference type="Proteomes" id="UP001472866"/>
    </source>
</evidence>
<protein>
    <submittedName>
        <fullName evidence="3">PX domain-containing protein</fullName>
    </submittedName>
</protein>
<feature type="compositionally biased region" description="Polar residues" evidence="1">
    <location>
        <begin position="501"/>
        <end position="510"/>
    </location>
</feature>
<dbReference type="PANTHER" id="PTHR46856">
    <property type="entry name" value="PX DOMAIN-CONTAINING PROTEIN EREL1-RELATED"/>
    <property type="match status" value="1"/>
</dbReference>
<dbReference type="Pfam" id="PF00787">
    <property type="entry name" value="PX"/>
    <property type="match status" value="1"/>
</dbReference>
<dbReference type="PANTHER" id="PTHR46856:SF1">
    <property type="entry name" value="PX DOMAIN-CONTAINING PROTEIN EREL1-RELATED"/>
    <property type="match status" value="1"/>
</dbReference>
<dbReference type="EMBL" id="CP151508">
    <property type="protein sequence ID" value="WZN63969.1"/>
    <property type="molecule type" value="Genomic_DNA"/>
</dbReference>
<dbReference type="SUPFAM" id="SSF64268">
    <property type="entry name" value="PX domain"/>
    <property type="match status" value="1"/>
</dbReference>
<feature type="compositionally biased region" description="Low complexity" evidence="1">
    <location>
        <begin position="171"/>
        <end position="187"/>
    </location>
</feature>
<reference evidence="3 4" key="1">
    <citation type="submission" date="2024-03" db="EMBL/GenBank/DDBJ databases">
        <title>Complete genome sequence of the green alga Chloropicon roscoffensis RCC1871.</title>
        <authorList>
            <person name="Lemieux C."/>
            <person name="Pombert J.-F."/>
            <person name="Otis C."/>
            <person name="Turmel M."/>
        </authorList>
    </citation>
    <scope>NUCLEOTIDE SEQUENCE [LARGE SCALE GENOMIC DNA]</scope>
    <source>
        <strain evidence="3 4">RCC1871</strain>
    </source>
</reference>
<feature type="domain" description="PX" evidence="2">
    <location>
        <begin position="11"/>
        <end position="148"/>
    </location>
</feature>
<dbReference type="Proteomes" id="UP001472866">
    <property type="component" value="Chromosome 08"/>
</dbReference>
<dbReference type="GO" id="GO:0035091">
    <property type="term" value="F:phosphatidylinositol binding"/>
    <property type="evidence" value="ECO:0007669"/>
    <property type="project" value="InterPro"/>
</dbReference>
<dbReference type="InterPro" id="IPR001683">
    <property type="entry name" value="PX_dom"/>
</dbReference>
<dbReference type="InterPro" id="IPR036871">
    <property type="entry name" value="PX_dom_sf"/>
</dbReference>
<dbReference type="Gene3D" id="3.30.1520.10">
    <property type="entry name" value="Phox-like domain"/>
    <property type="match status" value="1"/>
</dbReference>
<dbReference type="PROSITE" id="PS50195">
    <property type="entry name" value="PX"/>
    <property type="match status" value="1"/>
</dbReference>
<evidence type="ECO:0000259" key="2">
    <source>
        <dbReference type="PROSITE" id="PS50195"/>
    </source>
</evidence>
<keyword evidence="4" id="KW-1185">Reference proteome</keyword>
<feature type="region of interest" description="Disordered" evidence="1">
    <location>
        <begin position="153"/>
        <end position="207"/>
    </location>
</feature>
<sequence length="519" mass="56542">MASPEGGGGYRYEASIASWTTGHSQGEDNVVYYVLELKLYAPAQGDSGGNGSDVGVVRSVQRRFSDFRRLYDMLCMLYGNEKMADKQIPDLQNGAGAGGFAQGNSSQSDLIGARREALDLWVSMLAGDGQLSWCPPVTAFLQVDQAVKEHRSAGSTGIGGFFARRRRRSRSGSVNSTSSASEVSDAPTHPPAPSPNGGPQPSPSSLANELKGLKAFLASETATKEFLAKRVSELEAELRDAVAERDELRAESAQSASAEKMNDLQFELQEALGRAETLEREREGEAAARRDLEGRVEAARSEVREREGDLERSRARAEASEAEKEAIAKNAAEDVRTMAREVKRLQKAAMADRARAKKREGEAERMRESLGGLRALDDEDASSVMKVLREAEVLHSRVRECAFGKLIADEGGAGDGAEGSERAEDVFQLSDNRISCLLAEVQFLTECDKELESKLQRGRQESNERLRQTLANILIEHAHLQRACNRMSRDAIVGGAEDNNPADSSTNYQPPTKDMVSLI</sequence>
<evidence type="ECO:0000313" key="3">
    <source>
        <dbReference type="EMBL" id="WZN63969.1"/>
    </source>
</evidence>
<feature type="region of interest" description="Disordered" evidence="1">
    <location>
        <begin position="298"/>
        <end position="321"/>
    </location>
</feature>
<proteinExistence type="predicted"/>
<dbReference type="GO" id="GO:0005768">
    <property type="term" value="C:endosome"/>
    <property type="evidence" value="ECO:0007669"/>
    <property type="project" value="UniProtKB-ARBA"/>
</dbReference>
<feature type="compositionally biased region" description="Pro residues" evidence="1">
    <location>
        <begin position="188"/>
        <end position="202"/>
    </location>
</feature>
<evidence type="ECO:0000256" key="1">
    <source>
        <dbReference type="SAM" id="MobiDB-lite"/>
    </source>
</evidence>
<feature type="region of interest" description="Disordered" evidence="1">
    <location>
        <begin position="494"/>
        <end position="519"/>
    </location>
</feature>
<gene>
    <name evidence="3" type="ORF">HKI87_08g55230</name>
</gene>
<dbReference type="GO" id="GO:0015031">
    <property type="term" value="P:protein transport"/>
    <property type="evidence" value="ECO:0007669"/>
    <property type="project" value="InterPro"/>
</dbReference>
<organism evidence="3 4">
    <name type="scientific">Chloropicon roscoffensis</name>
    <dbReference type="NCBI Taxonomy" id="1461544"/>
    <lineage>
        <taxon>Eukaryota</taxon>
        <taxon>Viridiplantae</taxon>
        <taxon>Chlorophyta</taxon>
        <taxon>Chloropicophyceae</taxon>
        <taxon>Chloropicales</taxon>
        <taxon>Chloropicaceae</taxon>
        <taxon>Chloropicon</taxon>
    </lineage>
</organism>
<dbReference type="AlphaFoldDB" id="A0AAX4PDF7"/>
<name>A0AAX4PDF7_9CHLO</name>
<accession>A0AAX4PDF7</accession>